<organism evidence="5 6">
    <name type="scientific">Dreissena polymorpha</name>
    <name type="common">Zebra mussel</name>
    <name type="synonym">Mytilus polymorpha</name>
    <dbReference type="NCBI Taxonomy" id="45954"/>
    <lineage>
        <taxon>Eukaryota</taxon>
        <taxon>Metazoa</taxon>
        <taxon>Spiralia</taxon>
        <taxon>Lophotrochozoa</taxon>
        <taxon>Mollusca</taxon>
        <taxon>Bivalvia</taxon>
        <taxon>Autobranchia</taxon>
        <taxon>Heteroconchia</taxon>
        <taxon>Euheterodonta</taxon>
        <taxon>Imparidentia</taxon>
        <taxon>Neoheterodontei</taxon>
        <taxon>Myida</taxon>
        <taxon>Dreissenoidea</taxon>
        <taxon>Dreissenidae</taxon>
        <taxon>Dreissena</taxon>
    </lineage>
</organism>
<dbReference type="PANTHER" id="PTHR14905:SF7">
    <property type="entry name" value="VON WILLEBRAND FACTOR A DOMAIN-CONTAINING PROTEIN 7"/>
    <property type="match status" value="1"/>
</dbReference>
<feature type="signal peptide" evidence="2">
    <location>
        <begin position="1"/>
        <end position="19"/>
    </location>
</feature>
<dbReference type="Pfam" id="PF23619">
    <property type="entry name" value="Ig_VWA7"/>
    <property type="match status" value="1"/>
</dbReference>
<evidence type="ECO:0000259" key="4">
    <source>
        <dbReference type="Pfam" id="PF23619"/>
    </source>
</evidence>
<feature type="transmembrane region" description="Helical" evidence="1">
    <location>
        <begin position="663"/>
        <end position="688"/>
    </location>
</feature>
<dbReference type="EMBL" id="JAIWYP010000015">
    <property type="protein sequence ID" value="KAH3700830.1"/>
    <property type="molecule type" value="Genomic_DNA"/>
</dbReference>
<feature type="domain" description="VWA7 Ig-like" evidence="4">
    <location>
        <begin position="309"/>
        <end position="400"/>
    </location>
</feature>
<reference evidence="5" key="1">
    <citation type="journal article" date="2019" name="bioRxiv">
        <title>The Genome of the Zebra Mussel, Dreissena polymorpha: A Resource for Invasive Species Research.</title>
        <authorList>
            <person name="McCartney M.A."/>
            <person name="Auch B."/>
            <person name="Kono T."/>
            <person name="Mallez S."/>
            <person name="Zhang Y."/>
            <person name="Obille A."/>
            <person name="Becker A."/>
            <person name="Abrahante J.E."/>
            <person name="Garbe J."/>
            <person name="Badalamenti J.P."/>
            <person name="Herman A."/>
            <person name="Mangelson H."/>
            <person name="Liachko I."/>
            <person name="Sullivan S."/>
            <person name="Sone E.D."/>
            <person name="Koren S."/>
            <person name="Silverstein K.A.T."/>
            <person name="Beckman K.B."/>
            <person name="Gohl D.M."/>
        </authorList>
    </citation>
    <scope>NUCLEOTIDE SEQUENCE</scope>
    <source>
        <strain evidence="5">Duluth1</strain>
        <tissue evidence="5">Whole animal</tissue>
    </source>
</reference>
<keyword evidence="6" id="KW-1185">Reference proteome</keyword>
<evidence type="ECO:0000313" key="6">
    <source>
        <dbReference type="Proteomes" id="UP000828390"/>
    </source>
</evidence>
<protein>
    <submittedName>
        <fullName evidence="5">Uncharacterized protein</fullName>
    </submittedName>
</protein>
<feature type="domain" description="Hemicentin/VWA7 galactose-binding" evidence="3">
    <location>
        <begin position="88"/>
        <end position="185"/>
    </location>
</feature>
<sequence length="700" mass="74607">MFLVNCIFLVVLLESVSFGQNVVSTSEDVWIKAPENEEARVKRQLTGLDLYHRIADASGGTVYETDKTNIATVVDIIKDSVASKPLVSVLKFAQLSSSNNTFEIPVDDLVRNLTIKIQSASASLPGIELFKPNGSKETFGDKHFAASSTLGKKLMVITLFTPTPGPWRIRRTSNQELLVEVQAKTDLDFQYKLLTPSMDGYGLYPLTGRPIAGDNTTIQINVPLAENVTSVDQVILVDKNGAMLSHSPLVLVGGSKAGKTLLKSNIIIPSTDFRLAIEGRDKHGHVFRRLNPELITTLAIKLQVLPLSGSLYVNQTISIPYLVGSPGSGVRVTVNISDDLGFALSPISHSHTLSTNSTQNGTFILRAGPTKGVTCTITISARADRAPANQVQYSILRMIVEEKIVKIMDKTPPTCRVTNLNGKCDIGSDVCACANQTWRMTAEVSDNESGLFSVFPSGAGNGSTFNHTVFSSGHKPADGKIIAYLTADCCHQNAKVTVVDLEGNVDVCYVTITPGFVPPSPKLCALSNSKSTYNTQSPGAIQISCNVTDVTDTCNASLTLNVTYDCASYNWSFVSHLGNDSVGKLSLVPQGAGKDASISLTNNTVNVTTDCCHPDVSVNVIDFAGNIGRCRAVVQTPITTRTTSANRMMNATNQNDAVDKTSVGAIVGGAVGGALCVTGVSVVILLVVKKCSVAKVTDKN</sequence>
<dbReference type="InterPro" id="IPR052577">
    <property type="entry name" value="VWA7"/>
</dbReference>
<keyword evidence="2" id="KW-0732">Signal</keyword>
<dbReference type="OrthoDB" id="6137227at2759"/>
<evidence type="ECO:0000259" key="3">
    <source>
        <dbReference type="Pfam" id="PF23560"/>
    </source>
</evidence>
<proteinExistence type="predicted"/>
<reference evidence="5" key="2">
    <citation type="submission" date="2020-11" db="EMBL/GenBank/DDBJ databases">
        <authorList>
            <person name="McCartney M.A."/>
            <person name="Auch B."/>
            <person name="Kono T."/>
            <person name="Mallez S."/>
            <person name="Becker A."/>
            <person name="Gohl D.M."/>
            <person name="Silverstein K.A.T."/>
            <person name="Koren S."/>
            <person name="Bechman K.B."/>
            <person name="Herman A."/>
            <person name="Abrahante J.E."/>
            <person name="Garbe J."/>
        </authorList>
    </citation>
    <scope>NUCLEOTIDE SEQUENCE</scope>
    <source>
        <strain evidence="5">Duluth1</strain>
        <tissue evidence="5">Whole animal</tissue>
    </source>
</reference>
<keyword evidence="1" id="KW-1133">Transmembrane helix</keyword>
<evidence type="ECO:0000313" key="5">
    <source>
        <dbReference type="EMBL" id="KAH3700830.1"/>
    </source>
</evidence>
<accession>A0A9D4BF84</accession>
<keyword evidence="1" id="KW-0472">Membrane</keyword>
<dbReference type="Proteomes" id="UP000828390">
    <property type="component" value="Unassembled WGS sequence"/>
</dbReference>
<feature type="chain" id="PRO_5039512994" evidence="2">
    <location>
        <begin position="20"/>
        <end position="700"/>
    </location>
</feature>
<dbReference type="InterPro" id="IPR057615">
    <property type="entry name" value="Ig_VWA7"/>
</dbReference>
<comment type="caution">
    <text evidence="5">The sequence shown here is derived from an EMBL/GenBank/DDBJ whole genome shotgun (WGS) entry which is preliminary data.</text>
</comment>
<dbReference type="InterPro" id="IPR056475">
    <property type="entry name" value="GBD_Hemicentin/VWA7"/>
</dbReference>
<name>A0A9D4BF84_DREPO</name>
<dbReference type="PANTHER" id="PTHR14905">
    <property type="entry name" value="NG37"/>
    <property type="match status" value="1"/>
</dbReference>
<dbReference type="AlphaFoldDB" id="A0A9D4BF84"/>
<gene>
    <name evidence="5" type="ORF">DPMN_075811</name>
</gene>
<dbReference type="Pfam" id="PF23560">
    <property type="entry name" value="GBD_Hemicentin"/>
    <property type="match status" value="1"/>
</dbReference>
<keyword evidence="1" id="KW-0812">Transmembrane</keyword>
<evidence type="ECO:0000256" key="1">
    <source>
        <dbReference type="SAM" id="Phobius"/>
    </source>
</evidence>
<evidence type="ECO:0000256" key="2">
    <source>
        <dbReference type="SAM" id="SignalP"/>
    </source>
</evidence>